<dbReference type="FunCoup" id="A0A2G5CQ09">
    <property type="interactions" value="22"/>
</dbReference>
<dbReference type="EMBL" id="KZ305058">
    <property type="protein sequence ID" value="PIA33329.1"/>
    <property type="molecule type" value="Genomic_DNA"/>
</dbReference>
<dbReference type="Proteomes" id="UP000230069">
    <property type="component" value="Unassembled WGS sequence"/>
</dbReference>
<evidence type="ECO:0000313" key="3">
    <source>
        <dbReference type="Proteomes" id="UP000230069"/>
    </source>
</evidence>
<sequence length="393" mass="44827">MAKKSLSLNLPAEVVIEILSWLPIKSISRFRCVSKFWHHLLTKDIHFTKLYQDRCNKNPGILVIRREFNAPNDDEEEDIIILSDSDEDEEEEEEILGDTKEIVKFYCAIDLTACNESIELDSSYLPSFCYIYGICNGLVCLADDEYNFCIWNPLLKDHVVIPCLPSSSHFPGCDEVTSAGFGYNQDTNQCIVITFCIIDRKEAGYMSHVSLYTLGRDSAWRTIEGVPYFVDSHATPINGALHWLAFTQSLTLILSFNMNDEVFQEIPPPNDVRFDVDGEYNHDMKIGELGGLLSIFIQPTGENVQIWVLREYAEVHSWTKTFVIGQLDLYPLGATHEEEIILHCKSAGQLILYNPRTYSVRNEEFGFEFHDAFIFIGSILSPTLIRGARDTFT</sequence>
<accession>A0A2G5CQ09</accession>
<dbReference type="Pfam" id="PF00646">
    <property type="entry name" value="F-box"/>
    <property type="match status" value="1"/>
</dbReference>
<dbReference type="AlphaFoldDB" id="A0A2G5CQ09"/>
<dbReference type="SMART" id="SM00256">
    <property type="entry name" value="FBOX"/>
    <property type="match status" value="1"/>
</dbReference>
<dbReference type="EMBL" id="KZ305058">
    <property type="protein sequence ID" value="PIA33330.1"/>
    <property type="molecule type" value="Genomic_DNA"/>
</dbReference>
<dbReference type="PROSITE" id="PS50181">
    <property type="entry name" value="FBOX"/>
    <property type="match status" value="1"/>
</dbReference>
<dbReference type="PANTHER" id="PTHR31672">
    <property type="entry name" value="BNACNNG10540D PROTEIN"/>
    <property type="match status" value="1"/>
</dbReference>
<feature type="domain" description="F-box" evidence="1">
    <location>
        <begin position="4"/>
        <end position="50"/>
    </location>
</feature>
<gene>
    <name evidence="2" type="ORF">AQUCO_04100030v1</name>
</gene>
<evidence type="ECO:0000313" key="2">
    <source>
        <dbReference type="EMBL" id="PIA33329.1"/>
    </source>
</evidence>
<proteinExistence type="predicted"/>
<name>A0A2G5CQ09_AQUCA</name>
<protein>
    <recommendedName>
        <fullName evidence="1">F-box domain-containing protein</fullName>
    </recommendedName>
</protein>
<dbReference type="NCBIfam" id="TIGR01640">
    <property type="entry name" value="F_box_assoc_1"/>
    <property type="match status" value="1"/>
</dbReference>
<reference evidence="2 3" key="1">
    <citation type="submission" date="2017-09" db="EMBL/GenBank/DDBJ databases">
        <title>WGS assembly of Aquilegia coerulea Goldsmith.</title>
        <authorList>
            <person name="Hodges S."/>
            <person name="Kramer E."/>
            <person name="Nordborg M."/>
            <person name="Tomkins J."/>
            <person name="Borevitz J."/>
            <person name="Derieg N."/>
            <person name="Yan J."/>
            <person name="Mihaltcheva S."/>
            <person name="Hayes R.D."/>
            <person name="Rokhsar D."/>
        </authorList>
    </citation>
    <scope>NUCLEOTIDE SEQUENCE [LARGE SCALE GENOMIC DNA]</scope>
    <source>
        <strain evidence="3">cv. Goldsmith</strain>
    </source>
</reference>
<dbReference type="Pfam" id="PF08268">
    <property type="entry name" value="FBA_3"/>
    <property type="match status" value="1"/>
</dbReference>
<dbReference type="SUPFAM" id="SSF81383">
    <property type="entry name" value="F-box domain"/>
    <property type="match status" value="1"/>
</dbReference>
<organism evidence="2 3">
    <name type="scientific">Aquilegia coerulea</name>
    <name type="common">Rocky mountain columbine</name>
    <dbReference type="NCBI Taxonomy" id="218851"/>
    <lineage>
        <taxon>Eukaryota</taxon>
        <taxon>Viridiplantae</taxon>
        <taxon>Streptophyta</taxon>
        <taxon>Embryophyta</taxon>
        <taxon>Tracheophyta</taxon>
        <taxon>Spermatophyta</taxon>
        <taxon>Magnoliopsida</taxon>
        <taxon>Ranunculales</taxon>
        <taxon>Ranunculaceae</taxon>
        <taxon>Thalictroideae</taxon>
        <taxon>Aquilegia</taxon>
    </lineage>
</organism>
<dbReference type="OrthoDB" id="5314306at2759"/>
<dbReference type="InterPro" id="IPR017451">
    <property type="entry name" value="F-box-assoc_interact_dom"/>
</dbReference>
<dbReference type="InterPro" id="IPR013187">
    <property type="entry name" value="F-box-assoc_dom_typ3"/>
</dbReference>
<dbReference type="InterPro" id="IPR050796">
    <property type="entry name" value="SCF_F-box_component"/>
</dbReference>
<dbReference type="InterPro" id="IPR036047">
    <property type="entry name" value="F-box-like_dom_sf"/>
</dbReference>
<dbReference type="InterPro" id="IPR001810">
    <property type="entry name" value="F-box_dom"/>
</dbReference>
<dbReference type="CDD" id="cd22157">
    <property type="entry name" value="F-box_AtFBW1-like"/>
    <property type="match status" value="1"/>
</dbReference>
<dbReference type="PANTHER" id="PTHR31672:SF13">
    <property type="entry name" value="F-BOX PROTEIN CPR30-LIKE"/>
    <property type="match status" value="1"/>
</dbReference>
<dbReference type="Gene3D" id="1.20.1280.50">
    <property type="match status" value="1"/>
</dbReference>
<evidence type="ECO:0000259" key="1">
    <source>
        <dbReference type="PROSITE" id="PS50181"/>
    </source>
</evidence>
<dbReference type="STRING" id="218851.A0A2G5CQ09"/>
<keyword evidence="3" id="KW-1185">Reference proteome</keyword>